<accession>A0A5C6W348</accession>
<feature type="domain" description="Glutaredoxin" evidence="1">
    <location>
        <begin position="4"/>
        <end position="63"/>
    </location>
</feature>
<proteinExistence type="predicted"/>
<comment type="caution">
    <text evidence="2">The sequence shown here is derived from an EMBL/GenBank/DDBJ whole genome shotgun (WGS) entry which is preliminary data.</text>
</comment>
<keyword evidence="3" id="KW-1185">Reference proteome</keyword>
<dbReference type="RefSeq" id="WP_146947046.1">
    <property type="nucleotide sequence ID" value="NZ_VOQF01000003.1"/>
</dbReference>
<dbReference type="SUPFAM" id="SSF52833">
    <property type="entry name" value="Thioredoxin-like"/>
    <property type="match status" value="1"/>
</dbReference>
<dbReference type="Pfam" id="PF00462">
    <property type="entry name" value="Glutaredoxin"/>
    <property type="match status" value="1"/>
</dbReference>
<dbReference type="Gene3D" id="3.40.30.10">
    <property type="entry name" value="Glutaredoxin"/>
    <property type="match status" value="1"/>
</dbReference>
<evidence type="ECO:0000259" key="1">
    <source>
        <dbReference type="Pfam" id="PF00462"/>
    </source>
</evidence>
<evidence type="ECO:0000313" key="2">
    <source>
        <dbReference type="EMBL" id="TXC92188.1"/>
    </source>
</evidence>
<dbReference type="CDD" id="cd02976">
    <property type="entry name" value="NrdH"/>
    <property type="match status" value="1"/>
</dbReference>
<dbReference type="InterPro" id="IPR002109">
    <property type="entry name" value="Glutaredoxin"/>
</dbReference>
<evidence type="ECO:0000313" key="3">
    <source>
        <dbReference type="Proteomes" id="UP000321363"/>
    </source>
</evidence>
<name>A0A5C6W348_9BACI</name>
<dbReference type="GO" id="GO:0045454">
    <property type="term" value="P:cell redox homeostasis"/>
    <property type="evidence" value="ECO:0007669"/>
    <property type="project" value="TreeGrafter"/>
</dbReference>
<gene>
    <name evidence="2" type="ORF">FS935_07345</name>
</gene>
<dbReference type="PANTHER" id="PTHR34386">
    <property type="entry name" value="GLUTAREDOXIN"/>
    <property type="match status" value="1"/>
</dbReference>
<dbReference type="GO" id="GO:0009055">
    <property type="term" value="F:electron transfer activity"/>
    <property type="evidence" value="ECO:0007669"/>
    <property type="project" value="TreeGrafter"/>
</dbReference>
<sequence length="80" mass="9312">MKHVIVYSQPNCPPCQVVKQFLEHHQIEFIEKDVSQDHDAREKLINELHSTSTPTVTINEEIVTGFDLKRLEELLDINTK</sequence>
<protein>
    <submittedName>
        <fullName evidence="2">Glutaredoxin family protein</fullName>
    </submittedName>
</protein>
<organism evidence="2 3">
    <name type="scientific">Metabacillus litoralis</name>
    <dbReference type="NCBI Taxonomy" id="152268"/>
    <lineage>
        <taxon>Bacteria</taxon>
        <taxon>Bacillati</taxon>
        <taxon>Bacillota</taxon>
        <taxon>Bacilli</taxon>
        <taxon>Bacillales</taxon>
        <taxon>Bacillaceae</taxon>
        <taxon>Metabacillus</taxon>
    </lineage>
</organism>
<dbReference type="InterPro" id="IPR036249">
    <property type="entry name" value="Thioredoxin-like_sf"/>
</dbReference>
<dbReference type="InterPro" id="IPR051548">
    <property type="entry name" value="Grx-like_ET"/>
</dbReference>
<dbReference type="Proteomes" id="UP000321363">
    <property type="component" value="Unassembled WGS sequence"/>
</dbReference>
<reference evidence="2 3" key="1">
    <citation type="journal article" date="2005" name="Int. J. Syst. Evol. Microbiol.">
        <title>Bacillus litoralis sp. nov., isolated from a tidal flat of the Yellow Sea in Korea.</title>
        <authorList>
            <person name="Yoon J.H."/>
            <person name="Oh T.K."/>
        </authorList>
    </citation>
    <scope>NUCLEOTIDE SEQUENCE [LARGE SCALE GENOMIC DNA]</scope>
    <source>
        <strain evidence="2 3">SW-211</strain>
    </source>
</reference>
<dbReference type="PANTHER" id="PTHR34386:SF1">
    <property type="entry name" value="GLUTAREDOXIN-LIKE PROTEIN NRDH"/>
    <property type="match status" value="1"/>
</dbReference>
<dbReference type="PROSITE" id="PS51354">
    <property type="entry name" value="GLUTAREDOXIN_2"/>
    <property type="match status" value="1"/>
</dbReference>
<dbReference type="AlphaFoldDB" id="A0A5C6W348"/>
<dbReference type="OrthoDB" id="9795531at2"/>
<dbReference type="EMBL" id="VOQF01000003">
    <property type="protein sequence ID" value="TXC92188.1"/>
    <property type="molecule type" value="Genomic_DNA"/>
</dbReference>